<dbReference type="GO" id="GO:0016301">
    <property type="term" value="F:kinase activity"/>
    <property type="evidence" value="ECO:0007669"/>
    <property type="project" value="UniProtKB-KW"/>
</dbReference>
<keyword evidence="2" id="KW-0670">Pyruvate</keyword>
<name>A0A445KEJ1_GLYSO</name>
<evidence type="ECO:0000313" key="2">
    <source>
        <dbReference type="EMBL" id="RZC09110.1"/>
    </source>
</evidence>
<dbReference type="Pfam" id="PF02896">
    <property type="entry name" value="PEP-utilizers_C"/>
    <property type="match status" value="1"/>
</dbReference>
<keyword evidence="2" id="KW-0418">Kinase</keyword>
<reference evidence="2 3" key="1">
    <citation type="submission" date="2018-09" db="EMBL/GenBank/DDBJ databases">
        <title>A high-quality reference genome of wild soybean provides a powerful tool to mine soybean genomes.</title>
        <authorList>
            <person name="Xie M."/>
            <person name="Chung C.Y.L."/>
            <person name="Li M.-W."/>
            <person name="Wong F.-L."/>
            <person name="Chan T.-F."/>
            <person name="Lam H.-M."/>
        </authorList>
    </citation>
    <scope>NUCLEOTIDE SEQUENCE [LARGE SCALE GENOMIC DNA]</scope>
    <source>
        <strain evidence="3">cv. W05</strain>
        <tissue evidence="2">Hypocotyl of etiolated seedlings</tissue>
    </source>
</reference>
<dbReference type="EMBL" id="QZWG01000006">
    <property type="protein sequence ID" value="RZC09110.1"/>
    <property type="molecule type" value="Genomic_DNA"/>
</dbReference>
<proteinExistence type="predicted"/>
<keyword evidence="2" id="KW-0808">Transferase</keyword>
<dbReference type="InterPro" id="IPR010121">
    <property type="entry name" value="Pyruvate_phosphate_dikinase"/>
</dbReference>
<gene>
    <name evidence="2" type="ORF">D0Y65_015730</name>
</gene>
<dbReference type="SMR" id="A0A445KEJ1"/>
<dbReference type="InterPro" id="IPR015813">
    <property type="entry name" value="Pyrv/PenolPyrv_kinase-like_dom"/>
</dbReference>
<keyword evidence="3" id="KW-1185">Reference proteome</keyword>
<dbReference type="GO" id="GO:0050242">
    <property type="term" value="F:pyruvate, phosphate dikinase activity"/>
    <property type="evidence" value="ECO:0007669"/>
    <property type="project" value="InterPro"/>
</dbReference>
<evidence type="ECO:0000259" key="1">
    <source>
        <dbReference type="Pfam" id="PF02896"/>
    </source>
</evidence>
<accession>A0A445KEJ1</accession>
<dbReference type="InterPro" id="IPR000121">
    <property type="entry name" value="PEP_util_C"/>
</dbReference>
<evidence type="ECO:0000313" key="3">
    <source>
        <dbReference type="Proteomes" id="UP000289340"/>
    </source>
</evidence>
<dbReference type="InterPro" id="IPR040442">
    <property type="entry name" value="Pyrv_kinase-like_dom_sf"/>
</dbReference>
<comment type="caution">
    <text evidence="2">The sequence shown here is derived from an EMBL/GenBank/DDBJ whole genome shotgun (WGS) entry which is preliminary data.</text>
</comment>
<feature type="domain" description="PEP-utilising enzyme C-terminal" evidence="1">
    <location>
        <begin position="20"/>
        <end position="97"/>
    </location>
</feature>
<dbReference type="AlphaFoldDB" id="A0A445KEJ1"/>
<dbReference type="Gene3D" id="3.20.20.60">
    <property type="entry name" value="Phosphoenolpyruvate-binding domains"/>
    <property type="match status" value="1"/>
</dbReference>
<dbReference type="PANTHER" id="PTHR22931">
    <property type="entry name" value="PHOSPHOENOLPYRUVATE DIKINASE-RELATED"/>
    <property type="match status" value="1"/>
</dbReference>
<dbReference type="SUPFAM" id="SSF51621">
    <property type="entry name" value="Phosphoenolpyruvate/pyruvate domain"/>
    <property type="match status" value="1"/>
</dbReference>
<dbReference type="PANTHER" id="PTHR22931:SF9">
    <property type="entry name" value="PYRUVATE, PHOSPHATE DIKINASE 1, CHLOROPLASTIC"/>
    <property type="match status" value="1"/>
</dbReference>
<organism evidence="2 3">
    <name type="scientific">Glycine soja</name>
    <name type="common">Wild soybean</name>
    <dbReference type="NCBI Taxonomy" id="3848"/>
    <lineage>
        <taxon>Eukaryota</taxon>
        <taxon>Viridiplantae</taxon>
        <taxon>Streptophyta</taxon>
        <taxon>Embryophyta</taxon>
        <taxon>Tracheophyta</taxon>
        <taxon>Spermatophyta</taxon>
        <taxon>Magnoliopsida</taxon>
        <taxon>eudicotyledons</taxon>
        <taxon>Gunneridae</taxon>
        <taxon>Pentapetalae</taxon>
        <taxon>rosids</taxon>
        <taxon>fabids</taxon>
        <taxon>Fabales</taxon>
        <taxon>Fabaceae</taxon>
        <taxon>Papilionoideae</taxon>
        <taxon>50 kb inversion clade</taxon>
        <taxon>NPAAA clade</taxon>
        <taxon>indigoferoid/millettioid clade</taxon>
        <taxon>Phaseoleae</taxon>
        <taxon>Glycine</taxon>
        <taxon>Glycine subgen. Soja</taxon>
    </lineage>
</organism>
<sequence length="97" mass="10705">MCLNDLLALGGGAAWLTLHKLNLQTPPLILPKELRHQVNLIRNVADKVLSEMGSSLSYKVRTMIEVPRDALVADEIAKEAEFFSFGTNDLCQQNLGV</sequence>
<dbReference type="Proteomes" id="UP000289340">
    <property type="component" value="Chromosome 6"/>
</dbReference>
<protein>
    <submittedName>
        <fullName evidence="2">Pyruvate, phosphate dikinase, chloroplastic</fullName>
    </submittedName>
</protein>